<dbReference type="Gene3D" id="3.40.950.10">
    <property type="entry name" value="Fe-only Hydrogenase (Larger Subunit), Chain L, domain 3"/>
    <property type="match status" value="1"/>
</dbReference>
<dbReference type="Pfam" id="PF10588">
    <property type="entry name" value="NADH-G_4Fe-4S_3"/>
    <property type="match status" value="1"/>
</dbReference>
<feature type="domain" description="2Fe-2S ferredoxin-type" evidence="5">
    <location>
        <begin position="27"/>
        <end position="105"/>
    </location>
</feature>
<feature type="domain" description="4Fe-4S His(Cys)3-ligated-type" evidence="7">
    <location>
        <begin position="105"/>
        <end position="144"/>
    </location>
</feature>
<dbReference type="PROSITE" id="PS00198">
    <property type="entry name" value="4FE4S_FER_1"/>
    <property type="match status" value="1"/>
</dbReference>
<dbReference type="SUPFAM" id="SSF54292">
    <property type="entry name" value="2Fe-2S ferredoxin-like"/>
    <property type="match status" value="1"/>
</dbReference>
<dbReference type="PROSITE" id="PS51379">
    <property type="entry name" value="4FE4S_FER_2"/>
    <property type="match status" value="2"/>
</dbReference>
<evidence type="ECO:0000256" key="4">
    <source>
        <dbReference type="ARBA" id="ARBA00023014"/>
    </source>
</evidence>
<dbReference type="InterPro" id="IPR001041">
    <property type="entry name" value="2Fe-2S_ferredoxin-type"/>
</dbReference>
<gene>
    <name evidence="8" type="ORF">COX22_04010</name>
</gene>
<dbReference type="PROSITE" id="PS51085">
    <property type="entry name" value="2FE2S_FER_2"/>
    <property type="match status" value="1"/>
</dbReference>
<feature type="domain" description="4Fe-4S ferredoxin-type" evidence="6">
    <location>
        <begin position="164"/>
        <end position="194"/>
    </location>
</feature>
<sequence>MPYLSGEPPFLNSSGPDQNIKKFMAKKEIHFKLNGQAAACAPGDTIMQAAKKNGLSIPGLCGHPDFPAKTNCRVCVVEIKGRPKLEPSCAILVEEGMEITTDSARVRQERNLNLELIFAEHIEKCPTCVWRFECPLLFYAEKYKIKINRFSDRKGQRQKYSFANAVELDGSQCIDCRNCVDACSLLQKIDYLEVSGKGVNQEIKPVARSGAYCILCGQCALHCPVSAAQEQSEWPLVERDLADPDKIMVAQIAPSVRVTVGEDFDLPYGRNVAEKIISGLRRLGFKYVFDVNFGADITTIVEAEELLDRLAAKKNLPMFTSCCPGWVNYVEFYEPRLIPNLTTVRSPHIHSGGIIKTYWARRMNIKPENIVVVSVMPCTAKKYEAKRPELRIKDLAPVDHVLTARELSFLFKKNDLDLKTLPKDQPDALLGDYSGGAALFGGSGGVMESALRAAAFSLCQKGQAKICRTRIDFEEVRGLSGVKSATVELGGHRLRVGVVNGIGNIRAVLDHLADFDYLEVMACPGGCIGGGGQPIPTTPEIRRKRIEAILKIDQGAKIRRSNENQNAILALDWLKENKNLYNQIIFTKLVSRI</sequence>
<evidence type="ECO:0000259" key="5">
    <source>
        <dbReference type="PROSITE" id="PS51085"/>
    </source>
</evidence>
<dbReference type="PANTHER" id="PTHR11615">
    <property type="entry name" value="NITRATE, FORMATE, IRON DEHYDROGENASE"/>
    <property type="match status" value="1"/>
</dbReference>
<comment type="caution">
    <text evidence="8">The sequence shown here is derived from an EMBL/GenBank/DDBJ whole genome shotgun (WGS) entry which is preliminary data.</text>
</comment>
<dbReference type="InterPro" id="IPR004108">
    <property type="entry name" value="Fe_hydrogenase_lsu_C"/>
</dbReference>
<evidence type="ECO:0000259" key="7">
    <source>
        <dbReference type="PROSITE" id="PS51839"/>
    </source>
</evidence>
<dbReference type="InterPro" id="IPR017896">
    <property type="entry name" value="4Fe4S_Fe-S-bd"/>
</dbReference>
<reference evidence="8 9" key="1">
    <citation type="submission" date="2017-09" db="EMBL/GenBank/DDBJ databases">
        <title>Depth-based differentiation of microbial function through sediment-hosted aquifers and enrichment of novel symbionts in the deep terrestrial subsurface.</title>
        <authorList>
            <person name="Probst A.J."/>
            <person name="Ladd B."/>
            <person name="Jarett J.K."/>
            <person name="Geller-Mcgrath D.E."/>
            <person name="Sieber C.M."/>
            <person name="Emerson J.B."/>
            <person name="Anantharaman K."/>
            <person name="Thomas B.C."/>
            <person name="Malmstrom R."/>
            <person name="Stieglmeier M."/>
            <person name="Klingl A."/>
            <person name="Woyke T."/>
            <person name="Ryan C.M."/>
            <person name="Banfield J.F."/>
        </authorList>
    </citation>
    <scope>NUCLEOTIDE SEQUENCE [LARGE SCALE GENOMIC DNA]</scope>
    <source>
        <strain evidence="8">CG23_combo_of_CG06-09_8_20_14_all_49_15</strain>
    </source>
</reference>
<dbReference type="NCBIfam" id="TIGR02512">
    <property type="entry name" value="FeFe_hydrog_A"/>
    <property type="match status" value="1"/>
</dbReference>
<dbReference type="PROSITE" id="PS51839">
    <property type="entry name" value="4FE4S_HC3"/>
    <property type="match status" value="1"/>
</dbReference>
<dbReference type="CDD" id="cd00207">
    <property type="entry name" value="fer2"/>
    <property type="match status" value="1"/>
</dbReference>
<dbReference type="Pfam" id="PF12838">
    <property type="entry name" value="Fer4_7"/>
    <property type="match status" value="1"/>
</dbReference>
<keyword evidence="4" id="KW-0411">Iron-sulfur</keyword>
<accession>A0A2G9ZK33</accession>
<dbReference type="InterPro" id="IPR017900">
    <property type="entry name" value="4Fe4S_Fe_S_CS"/>
</dbReference>
<dbReference type="SMART" id="SM00929">
    <property type="entry name" value="NADH-G_4Fe-4S_3"/>
    <property type="match status" value="1"/>
</dbReference>
<evidence type="ECO:0000313" key="8">
    <source>
        <dbReference type="EMBL" id="PIP33514.1"/>
    </source>
</evidence>
<dbReference type="Pfam" id="PF02906">
    <property type="entry name" value="Fe_hyd_lg_C"/>
    <property type="match status" value="1"/>
</dbReference>
<name>A0A2G9ZK33_9BACT</name>
<dbReference type="Pfam" id="PF13510">
    <property type="entry name" value="Fer2_4"/>
    <property type="match status" value="1"/>
</dbReference>
<dbReference type="InterPro" id="IPR019574">
    <property type="entry name" value="NADH_UbQ_OxRdtase_Gsu_4Fe4S-bd"/>
</dbReference>
<keyword evidence="3" id="KW-0408">Iron</keyword>
<evidence type="ECO:0000256" key="3">
    <source>
        <dbReference type="ARBA" id="ARBA00023004"/>
    </source>
</evidence>
<dbReference type="GO" id="GO:0005506">
    <property type="term" value="F:iron ion binding"/>
    <property type="evidence" value="ECO:0007669"/>
    <property type="project" value="InterPro"/>
</dbReference>
<organism evidence="8 9">
    <name type="scientific">Candidatus Falkowbacteria bacterium CG23_combo_of_CG06-09_8_20_14_all_49_15</name>
    <dbReference type="NCBI Taxonomy" id="1974572"/>
    <lineage>
        <taxon>Bacteria</taxon>
        <taxon>Candidatus Falkowiibacteriota</taxon>
    </lineage>
</organism>
<protein>
    <submittedName>
        <fullName evidence="8">Ferredoxin</fullName>
    </submittedName>
</protein>
<dbReference type="Gene3D" id="3.40.50.1780">
    <property type="match status" value="1"/>
</dbReference>
<dbReference type="SUPFAM" id="SSF54862">
    <property type="entry name" value="4Fe-4S ferredoxins"/>
    <property type="match status" value="1"/>
</dbReference>
<dbReference type="SUPFAM" id="SSF53920">
    <property type="entry name" value="Fe-only hydrogenase"/>
    <property type="match status" value="1"/>
</dbReference>
<dbReference type="InterPro" id="IPR009016">
    <property type="entry name" value="Fe_hydrogenase"/>
</dbReference>
<dbReference type="AlphaFoldDB" id="A0A2G9ZK33"/>
<dbReference type="GO" id="GO:0051539">
    <property type="term" value="F:4 iron, 4 sulfur cluster binding"/>
    <property type="evidence" value="ECO:0007669"/>
    <property type="project" value="UniProtKB-KW"/>
</dbReference>
<dbReference type="GO" id="GO:0008901">
    <property type="term" value="F:ferredoxin hydrogenase activity"/>
    <property type="evidence" value="ECO:0007669"/>
    <property type="project" value="InterPro"/>
</dbReference>
<evidence type="ECO:0000259" key="6">
    <source>
        <dbReference type="PROSITE" id="PS51379"/>
    </source>
</evidence>
<feature type="domain" description="4Fe-4S ferredoxin-type" evidence="6">
    <location>
        <begin position="203"/>
        <end position="233"/>
    </location>
</feature>
<dbReference type="Gene3D" id="3.10.20.740">
    <property type="match status" value="1"/>
</dbReference>
<dbReference type="InterPro" id="IPR013352">
    <property type="entry name" value="Fe_hydrogenase_subset"/>
</dbReference>
<proteinExistence type="predicted"/>
<dbReference type="InterPro" id="IPR036010">
    <property type="entry name" value="2Fe-2S_ferredoxin-like_sf"/>
</dbReference>
<dbReference type="EMBL" id="PCSD01000095">
    <property type="protein sequence ID" value="PIP33514.1"/>
    <property type="molecule type" value="Genomic_DNA"/>
</dbReference>
<evidence type="ECO:0000313" key="9">
    <source>
        <dbReference type="Proteomes" id="UP000230729"/>
    </source>
</evidence>
<dbReference type="InterPro" id="IPR050340">
    <property type="entry name" value="Cytosolic_Fe-S_CAF"/>
</dbReference>
<evidence type="ECO:0000256" key="2">
    <source>
        <dbReference type="ARBA" id="ARBA00022723"/>
    </source>
</evidence>
<keyword evidence="2" id="KW-0479">Metal-binding</keyword>
<evidence type="ECO:0000256" key="1">
    <source>
        <dbReference type="ARBA" id="ARBA00022485"/>
    </source>
</evidence>
<dbReference type="Proteomes" id="UP000230729">
    <property type="component" value="Unassembled WGS sequence"/>
</dbReference>
<dbReference type="Gene3D" id="3.30.70.20">
    <property type="match status" value="1"/>
</dbReference>
<keyword evidence="1" id="KW-0004">4Fe-4S</keyword>